<proteinExistence type="predicted"/>
<dbReference type="Proteomes" id="UP000607653">
    <property type="component" value="Unassembled WGS sequence"/>
</dbReference>
<sequence length="24" mass="2828">MIGSTSFKLQLKIAAFMVRSERWK</sequence>
<dbReference type="AlphaFoldDB" id="A0A822XQ73"/>
<protein>
    <submittedName>
        <fullName evidence="1">Uncharacterized protein</fullName>
    </submittedName>
</protein>
<evidence type="ECO:0000313" key="1">
    <source>
        <dbReference type="EMBL" id="DAD19618.1"/>
    </source>
</evidence>
<dbReference type="EMBL" id="DUZY01000001">
    <property type="protein sequence ID" value="DAD19618.1"/>
    <property type="molecule type" value="Genomic_DNA"/>
</dbReference>
<comment type="caution">
    <text evidence="1">The sequence shown here is derived from an EMBL/GenBank/DDBJ whole genome shotgun (WGS) entry which is preliminary data.</text>
</comment>
<keyword evidence="2" id="KW-1185">Reference proteome</keyword>
<evidence type="ECO:0000313" key="2">
    <source>
        <dbReference type="Proteomes" id="UP000607653"/>
    </source>
</evidence>
<accession>A0A822XQ73</accession>
<organism evidence="1 2">
    <name type="scientific">Nelumbo nucifera</name>
    <name type="common">Sacred lotus</name>
    <dbReference type="NCBI Taxonomy" id="4432"/>
    <lineage>
        <taxon>Eukaryota</taxon>
        <taxon>Viridiplantae</taxon>
        <taxon>Streptophyta</taxon>
        <taxon>Embryophyta</taxon>
        <taxon>Tracheophyta</taxon>
        <taxon>Spermatophyta</taxon>
        <taxon>Magnoliopsida</taxon>
        <taxon>Proteales</taxon>
        <taxon>Nelumbonaceae</taxon>
        <taxon>Nelumbo</taxon>
    </lineage>
</organism>
<name>A0A822XQ73_NELNU</name>
<reference evidence="1 2" key="1">
    <citation type="journal article" date="2020" name="Mol. Biol. Evol.">
        <title>Distinct Expression and Methylation Patterns for Genes with Different Fates following a Single Whole-Genome Duplication in Flowering Plants.</title>
        <authorList>
            <person name="Shi T."/>
            <person name="Rahmani R.S."/>
            <person name="Gugger P.F."/>
            <person name="Wang M."/>
            <person name="Li H."/>
            <person name="Zhang Y."/>
            <person name="Li Z."/>
            <person name="Wang Q."/>
            <person name="Van de Peer Y."/>
            <person name="Marchal K."/>
            <person name="Chen J."/>
        </authorList>
    </citation>
    <scope>NUCLEOTIDE SEQUENCE [LARGE SCALE GENOMIC DNA]</scope>
    <source>
        <tissue evidence="1">Leaf</tissue>
    </source>
</reference>
<gene>
    <name evidence="1" type="ORF">HUJ06_021081</name>
</gene>